<accession>A0A0R2AP75</accession>
<keyword evidence="4" id="KW-1185">Reference proteome</keyword>
<feature type="domain" description="MucBP" evidence="2">
    <location>
        <begin position="120"/>
        <end position="182"/>
    </location>
</feature>
<gene>
    <name evidence="3" type="ORF">FC14_GL000916</name>
</gene>
<dbReference type="AlphaFoldDB" id="A0A0R2AP75"/>
<evidence type="ECO:0000259" key="2">
    <source>
        <dbReference type="Pfam" id="PF06458"/>
    </source>
</evidence>
<proteinExistence type="predicted"/>
<protein>
    <recommendedName>
        <fullName evidence="2">MucBP domain-containing protein</fullName>
    </recommendedName>
</protein>
<name>A0A0R2AP75_9LACO</name>
<organism evidence="3 4">
    <name type="scientific">Ligilactobacillus agilis DSM 20509</name>
    <dbReference type="NCBI Taxonomy" id="1423718"/>
    <lineage>
        <taxon>Bacteria</taxon>
        <taxon>Bacillati</taxon>
        <taxon>Bacillota</taxon>
        <taxon>Bacilli</taxon>
        <taxon>Lactobacillales</taxon>
        <taxon>Lactobacillaceae</taxon>
        <taxon>Ligilactobacillus</taxon>
    </lineage>
</organism>
<keyword evidence="1" id="KW-0677">Repeat</keyword>
<feature type="domain" description="MucBP" evidence="2">
    <location>
        <begin position="55"/>
        <end position="113"/>
    </location>
</feature>
<sequence length="348" mass="39881">MLWSRIFSNLTTNFNIRRRQRGRHFATKKHYVPTPKAAPSPKTVTPSTSDATLLIIYKDEAHQALADPELVVGQLGAKFNLRFKNFKHYRLVKIQGFTSTFVDSYGIITLTYQRITAANIWVFCIDLDSRRFLTKPHFVNGLLGQSYALASPTIKNYRLLLAKGPIRGTFSDKQAVVTYYYRNNNIQDITYQPYFLEMLDFITCYDNPLGHLTSVTLAKGTVWKTFQTILLTDGQIWHCMGGSLWIKETAAAFKKITGPTKRSALNYQAAIKLPYSQPINQLATINFVPHKQVTSYERPFGRPSQQFTHNQQVLITATLQSYNITWYQLNHTSWITSQYLKISAQKGN</sequence>
<dbReference type="PATRIC" id="fig|1423718.3.peg.964"/>
<dbReference type="RefSeq" id="WP_056975963.1">
    <property type="nucleotide sequence ID" value="NZ_AYYP01000010.1"/>
</dbReference>
<dbReference type="OrthoDB" id="2329985at2"/>
<comment type="caution">
    <text evidence="3">The sequence shown here is derived from an EMBL/GenBank/DDBJ whole genome shotgun (WGS) entry which is preliminary data.</text>
</comment>
<evidence type="ECO:0000313" key="4">
    <source>
        <dbReference type="Proteomes" id="UP000051008"/>
    </source>
</evidence>
<evidence type="ECO:0000256" key="1">
    <source>
        <dbReference type="ARBA" id="ARBA00022737"/>
    </source>
</evidence>
<dbReference type="Proteomes" id="UP000051008">
    <property type="component" value="Unassembled WGS sequence"/>
</dbReference>
<evidence type="ECO:0000313" key="3">
    <source>
        <dbReference type="EMBL" id="KRM65897.1"/>
    </source>
</evidence>
<dbReference type="Gene3D" id="3.10.20.320">
    <property type="entry name" value="Putative peptidoglycan bound protein (lpxtg motif)"/>
    <property type="match status" value="2"/>
</dbReference>
<dbReference type="InterPro" id="IPR009459">
    <property type="entry name" value="MucBP_dom"/>
</dbReference>
<reference evidence="3 4" key="1">
    <citation type="journal article" date="2015" name="Genome Announc.">
        <title>Expanding the biotechnology potential of lactobacilli through comparative genomics of 213 strains and associated genera.</title>
        <authorList>
            <person name="Sun Z."/>
            <person name="Harris H.M."/>
            <person name="McCann A."/>
            <person name="Guo C."/>
            <person name="Argimon S."/>
            <person name="Zhang W."/>
            <person name="Yang X."/>
            <person name="Jeffery I.B."/>
            <person name="Cooney J.C."/>
            <person name="Kagawa T.F."/>
            <person name="Liu W."/>
            <person name="Song Y."/>
            <person name="Salvetti E."/>
            <person name="Wrobel A."/>
            <person name="Rasinkangas P."/>
            <person name="Parkhill J."/>
            <person name="Rea M.C."/>
            <person name="O'Sullivan O."/>
            <person name="Ritari J."/>
            <person name="Douillard F.P."/>
            <person name="Paul Ross R."/>
            <person name="Yang R."/>
            <person name="Briner A.E."/>
            <person name="Felis G.E."/>
            <person name="de Vos W.M."/>
            <person name="Barrangou R."/>
            <person name="Klaenhammer T.R."/>
            <person name="Caufield P.W."/>
            <person name="Cui Y."/>
            <person name="Zhang H."/>
            <person name="O'Toole P.W."/>
        </authorList>
    </citation>
    <scope>NUCLEOTIDE SEQUENCE [LARGE SCALE GENOMIC DNA]</scope>
    <source>
        <strain evidence="3 4">DSM 20509</strain>
    </source>
</reference>
<dbReference type="Pfam" id="PF06458">
    <property type="entry name" value="MucBP"/>
    <property type="match status" value="2"/>
</dbReference>
<dbReference type="EMBL" id="AYYP01000010">
    <property type="protein sequence ID" value="KRM65897.1"/>
    <property type="molecule type" value="Genomic_DNA"/>
</dbReference>